<comment type="subcellular location">
    <subcellularLocation>
        <location evidence="1">Nucleus</location>
    </subcellularLocation>
</comment>
<protein>
    <recommendedName>
        <fullName evidence="6">BHLH domain-containing protein</fullName>
    </recommendedName>
</protein>
<dbReference type="SUPFAM" id="SSF47459">
    <property type="entry name" value="HLH, helix-loop-helix DNA-binding domain"/>
    <property type="match status" value="1"/>
</dbReference>
<comment type="caution">
    <text evidence="7">The sequence shown here is derived from an EMBL/GenBank/DDBJ whole genome shotgun (WGS) entry which is preliminary data.</text>
</comment>
<keyword evidence="2" id="KW-0805">Transcription regulation</keyword>
<accession>A0AA88R767</accession>
<dbReference type="PROSITE" id="PS50888">
    <property type="entry name" value="BHLH"/>
    <property type="match status" value="1"/>
</dbReference>
<dbReference type="Proteomes" id="UP001187471">
    <property type="component" value="Unassembled WGS sequence"/>
</dbReference>
<dbReference type="GO" id="GO:0003677">
    <property type="term" value="F:DNA binding"/>
    <property type="evidence" value="ECO:0007669"/>
    <property type="project" value="UniProtKB-KW"/>
</dbReference>
<dbReference type="GO" id="GO:0046983">
    <property type="term" value="F:protein dimerization activity"/>
    <property type="evidence" value="ECO:0007669"/>
    <property type="project" value="InterPro"/>
</dbReference>
<dbReference type="PANTHER" id="PTHR45844:SF3">
    <property type="entry name" value="BHLH DOMAIN-CONTAINING PROTEIN"/>
    <property type="match status" value="1"/>
</dbReference>
<dbReference type="InterPro" id="IPR011598">
    <property type="entry name" value="bHLH_dom"/>
</dbReference>
<keyword evidence="4" id="KW-0804">Transcription</keyword>
<evidence type="ECO:0000256" key="2">
    <source>
        <dbReference type="ARBA" id="ARBA00023015"/>
    </source>
</evidence>
<keyword evidence="8" id="KW-1185">Reference proteome</keyword>
<evidence type="ECO:0000313" key="8">
    <source>
        <dbReference type="Proteomes" id="UP001187471"/>
    </source>
</evidence>
<evidence type="ECO:0000256" key="5">
    <source>
        <dbReference type="ARBA" id="ARBA00023242"/>
    </source>
</evidence>
<gene>
    <name evidence="7" type="ORF">RJ640_016622</name>
</gene>
<dbReference type="GO" id="GO:0005634">
    <property type="term" value="C:nucleus"/>
    <property type="evidence" value="ECO:0007669"/>
    <property type="project" value="UniProtKB-SubCell"/>
</dbReference>
<dbReference type="InterPro" id="IPR045847">
    <property type="entry name" value="AIG1-like"/>
</dbReference>
<dbReference type="SMART" id="SM00353">
    <property type="entry name" value="HLH"/>
    <property type="match status" value="1"/>
</dbReference>
<keyword evidence="5" id="KW-0539">Nucleus</keyword>
<dbReference type="AlphaFoldDB" id="A0AA88R767"/>
<dbReference type="GO" id="GO:0003700">
    <property type="term" value="F:DNA-binding transcription factor activity"/>
    <property type="evidence" value="ECO:0007669"/>
    <property type="project" value="InterPro"/>
</dbReference>
<dbReference type="Gene3D" id="4.10.280.10">
    <property type="entry name" value="Helix-loop-helix DNA-binding domain"/>
    <property type="match status" value="1"/>
</dbReference>
<reference evidence="7" key="1">
    <citation type="submission" date="2022-12" db="EMBL/GenBank/DDBJ databases">
        <title>Draft genome assemblies for two species of Escallonia (Escalloniales).</title>
        <authorList>
            <person name="Chanderbali A."/>
            <person name="Dervinis C."/>
            <person name="Anghel I."/>
            <person name="Soltis D."/>
            <person name="Soltis P."/>
            <person name="Zapata F."/>
        </authorList>
    </citation>
    <scope>NUCLEOTIDE SEQUENCE</scope>
    <source>
        <strain evidence="7">UCBG92.1500</strain>
        <tissue evidence="7">Leaf</tissue>
    </source>
</reference>
<feature type="domain" description="BHLH" evidence="6">
    <location>
        <begin position="53"/>
        <end position="102"/>
    </location>
</feature>
<name>A0AA88R767_9ASTE</name>
<evidence type="ECO:0000259" key="6">
    <source>
        <dbReference type="PROSITE" id="PS50888"/>
    </source>
</evidence>
<dbReference type="Pfam" id="PF00010">
    <property type="entry name" value="HLH"/>
    <property type="match status" value="1"/>
</dbReference>
<evidence type="ECO:0000313" key="7">
    <source>
        <dbReference type="EMBL" id="KAK2983718.1"/>
    </source>
</evidence>
<proteinExistence type="predicted"/>
<dbReference type="PANTHER" id="PTHR45844">
    <property type="entry name" value="TRANSCRIPTION FACTOR BHLH30"/>
    <property type="match status" value="1"/>
</dbReference>
<evidence type="ECO:0000256" key="1">
    <source>
        <dbReference type="ARBA" id="ARBA00004123"/>
    </source>
</evidence>
<evidence type="ECO:0000256" key="3">
    <source>
        <dbReference type="ARBA" id="ARBA00023125"/>
    </source>
</evidence>
<evidence type="ECO:0000256" key="4">
    <source>
        <dbReference type="ARBA" id="ARBA00023163"/>
    </source>
</evidence>
<dbReference type="InterPro" id="IPR036638">
    <property type="entry name" value="HLH_DNA-bd_sf"/>
</dbReference>
<dbReference type="EMBL" id="JAVXUO010001306">
    <property type="protein sequence ID" value="KAK2983718.1"/>
    <property type="molecule type" value="Genomic_DNA"/>
</dbReference>
<organism evidence="7 8">
    <name type="scientific">Escallonia rubra</name>
    <dbReference type="NCBI Taxonomy" id="112253"/>
    <lineage>
        <taxon>Eukaryota</taxon>
        <taxon>Viridiplantae</taxon>
        <taxon>Streptophyta</taxon>
        <taxon>Embryophyta</taxon>
        <taxon>Tracheophyta</taxon>
        <taxon>Spermatophyta</taxon>
        <taxon>Magnoliopsida</taxon>
        <taxon>eudicotyledons</taxon>
        <taxon>Gunneridae</taxon>
        <taxon>Pentapetalae</taxon>
        <taxon>asterids</taxon>
        <taxon>campanulids</taxon>
        <taxon>Escalloniales</taxon>
        <taxon>Escalloniaceae</taxon>
        <taxon>Escallonia</taxon>
    </lineage>
</organism>
<sequence length="249" mass="27760">MMEFSSSVNEFTEFEGVIRGGSSSLILDCERGEIVRALVRSGQKGLKAEKAMVALRNHSEAERRRRERINGHFTTLRSLIPGTNKMDKASLLGEVINHLKELRQSAAEATKGILIPMDIDEVRVDQQEDGLDEESFSISASLCCEFKHEVLSDLKQALEAIHLKTVRAEIATLGSRMINLFVITSCKEGNINDREGCQLLASSVRQALRSVLDKFHASQEFCASNTLSNKRRRVSLFNSSNSSPLGDFW</sequence>
<keyword evidence="3" id="KW-0238">DNA-binding</keyword>